<sequence length="171" mass="19117">MEAEEIGNAETKTRTPNFTIQISNHLVDVIRTKETKTRAKMKHQGYSRSEGPQAHAQLKVASYSAAAKLPAAKSEKTAVAAQQQPIFDVSSYLKFQWLNHFRQKVCGVAQLYAVGGCGVLYVDCRFLILYNQNLDSQIVRGWANPSNEFNPHTNSILHHLPTRSLLVVHKG</sequence>
<evidence type="ECO:0000313" key="1">
    <source>
        <dbReference type="Proteomes" id="UP000887565"/>
    </source>
</evidence>
<accession>A0A915HV32</accession>
<organism evidence="1 2">
    <name type="scientific">Romanomermis culicivorax</name>
    <name type="common">Nematode worm</name>
    <dbReference type="NCBI Taxonomy" id="13658"/>
    <lineage>
        <taxon>Eukaryota</taxon>
        <taxon>Metazoa</taxon>
        <taxon>Ecdysozoa</taxon>
        <taxon>Nematoda</taxon>
        <taxon>Enoplea</taxon>
        <taxon>Dorylaimia</taxon>
        <taxon>Mermithida</taxon>
        <taxon>Mermithoidea</taxon>
        <taxon>Mermithidae</taxon>
        <taxon>Romanomermis</taxon>
    </lineage>
</organism>
<name>A0A915HV32_ROMCU</name>
<reference evidence="2" key="1">
    <citation type="submission" date="2022-11" db="UniProtKB">
        <authorList>
            <consortium name="WormBaseParasite"/>
        </authorList>
    </citation>
    <scope>IDENTIFICATION</scope>
</reference>
<proteinExistence type="predicted"/>
<dbReference type="WBParaSite" id="nRc.2.0.1.t05225-RA">
    <property type="protein sequence ID" value="nRc.2.0.1.t05225-RA"/>
    <property type="gene ID" value="nRc.2.0.1.g05225"/>
</dbReference>
<dbReference type="AlphaFoldDB" id="A0A915HV32"/>
<keyword evidence="1" id="KW-1185">Reference proteome</keyword>
<protein>
    <submittedName>
        <fullName evidence="2">Uncharacterized protein</fullName>
    </submittedName>
</protein>
<dbReference type="Proteomes" id="UP000887565">
    <property type="component" value="Unplaced"/>
</dbReference>
<evidence type="ECO:0000313" key="2">
    <source>
        <dbReference type="WBParaSite" id="nRc.2.0.1.t05225-RA"/>
    </source>
</evidence>